<dbReference type="Proteomes" id="UP001177670">
    <property type="component" value="Unassembled WGS sequence"/>
</dbReference>
<keyword evidence="2" id="KW-1185">Reference proteome</keyword>
<organism evidence="1 2">
    <name type="scientific">Melipona bicolor</name>
    <dbReference type="NCBI Taxonomy" id="60889"/>
    <lineage>
        <taxon>Eukaryota</taxon>
        <taxon>Metazoa</taxon>
        <taxon>Ecdysozoa</taxon>
        <taxon>Arthropoda</taxon>
        <taxon>Hexapoda</taxon>
        <taxon>Insecta</taxon>
        <taxon>Pterygota</taxon>
        <taxon>Neoptera</taxon>
        <taxon>Endopterygota</taxon>
        <taxon>Hymenoptera</taxon>
        <taxon>Apocrita</taxon>
        <taxon>Aculeata</taxon>
        <taxon>Apoidea</taxon>
        <taxon>Anthophila</taxon>
        <taxon>Apidae</taxon>
        <taxon>Melipona</taxon>
    </lineage>
</organism>
<dbReference type="AlphaFoldDB" id="A0AA40KGF0"/>
<feature type="non-terminal residue" evidence="1">
    <location>
        <position position="1"/>
    </location>
</feature>
<reference evidence="1" key="1">
    <citation type="submission" date="2021-10" db="EMBL/GenBank/DDBJ databases">
        <title>Melipona bicolor Genome sequencing and assembly.</title>
        <authorList>
            <person name="Araujo N.S."/>
            <person name="Arias M.C."/>
        </authorList>
    </citation>
    <scope>NUCLEOTIDE SEQUENCE</scope>
    <source>
        <strain evidence="1">USP_2M_L1-L4_2017</strain>
        <tissue evidence="1">Whole body</tissue>
    </source>
</reference>
<dbReference type="EMBL" id="JAHYIQ010000036">
    <property type="protein sequence ID" value="KAK1119419.1"/>
    <property type="molecule type" value="Genomic_DNA"/>
</dbReference>
<accession>A0AA40KGF0</accession>
<sequence>WHRFLNFMAVTQHRDLYESRSFEKRQRSNEPEIGNLSYVIGCSRRIEREEKEGRNRSRERKRRKFEAHRMEKIDRDWSGVDPMDRAWNAKGRT</sequence>
<evidence type="ECO:0000313" key="1">
    <source>
        <dbReference type="EMBL" id="KAK1119419.1"/>
    </source>
</evidence>
<gene>
    <name evidence="1" type="ORF">K0M31_013248</name>
</gene>
<comment type="caution">
    <text evidence="1">The sequence shown here is derived from an EMBL/GenBank/DDBJ whole genome shotgun (WGS) entry which is preliminary data.</text>
</comment>
<protein>
    <submittedName>
        <fullName evidence="1">Uncharacterized protein</fullName>
    </submittedName>
</protein>
<name>A0AA40KGF0_9HYME</name>
<proteinExistence type="predicted"/>
<evidence type="ECO:0000313" key="2">
    <source>
        <dbReference type="Proteomes" id="UP001177670"/>
    </source>
</evidence>